<evidence type="ECO:0000259" key="13">
    <source>
        <dbReference type="PROSITE" id="PS50876"/>
    </source>
</evidence>
<keyword evidence="10" id="KW-0238">DNA-binding</keyword>
<dbReference type="Pfam" id="PF02022">
    <property type="entry name" value="Integrase_Zn"/>
    <property type="match status" value="1"/>
</dbReference>
<dbReference type="Pfam" id="PF00075">
    <property type="entry name" value="RNase_H"/>
    <property type="match status" value="1"/>
</dbReference>
<dbReference type="PANTHER" id="PTHR41694:SF4">
    <property type="entry name" value="ENDOGENOUS RETROVIRUS GROUP K MEMBER 10 POL PROTEIN-RELATED"/>
    <property type="match status" value="1"/>
</dbReference>
<feature type="non-terminal residue" evidence="16">
    <location>
        <position position="473"/>
    </location>
</feature>
<evidence type="ECO:0000256" key="7">
    <source>
        <dbReference type="ARBA" id="ARBA00022801"/>
    </source>
</evidence>
<evidence type="ECO:0000256" key="5">
    <source>
        <dbReference type="ARBA" id="ARBA00022723"/>
    </source>
</evidence>
<accession>A0A7K8A4M1</accession>
<name>A0A7K8A4M1_9PASE</name>
<dbReference type="Gene3D" id="3.30.70.270">
    <property type="match status" value="1"/>
</dbReference>
<dbReference type="PROSITE" id="PS50879">
    <property type="entry name" value="RNASE_H_1"/>
    <property type="match status" value="1"/>
</dbReference>
<dbReference type="Gene3D" id="3.30.420.10">
    <property type="entry name" value="Ribonuclease H-like superfamily/Ribonuclease H"/>
    <property type="match status" value="2"/>
</dbReference>
<proteinExistence type="predicted"/>
<keyword evidence="7" id="KW-0378">Hydrolase</keyword>
<comment type="caution">
    <text evidence="16">The sequence shown here is derived from an EMBL/GenBank/DDBJ whole genome shotgun (WGS) entry which is preliminary data.</text>
</comment>
<dbReference type="PANTHER" id="PTHR41694">
    <property type="entry name" value="ENDOGENOUS RETROVIRUS GROUP K MEMBER POL PROTEIN"/>
    <property type="match status" value="1"/>
</dbReference>
<dbReference type="InterPro" id="IPR003308">
    <property type="entry name" value="Integrase_Zn-bd_dom_N"/>
</dbReference>
<dbReference type="GO" id="GO:0008270">
    <property type="term" value="F:zinc ion binding"/>
    <property type="evidence" value="ECO:0007669"/>
    <property type="project" value="UniProtKB-KW"/>
</dbReference>
<evidence type="ECO:0000256" key="4">
    <source>
        <dbReference type="ARBA" id="ARBA00022722"/>
    </source>
</evidence>
<evidence type="ECO:0000256" key="9">
    <source>
        <dbReference type="ARBA" id="ARBA00022918"/>
    </source>
</evidence>
<dbReference type="GO" id="GO:0015074">
    <property type="term" value="P:DNA integration"/>
    <property type="evidence" value="ECO:0007669"/>
    <property type="project" value="InterPro"/>
</dbReference>
<dbReference type="EMBL" id="VZTG01009763">
    <property type="protein sequence ID" value="NXA97650.1"/>
    <property type="molecule type" value="Genomic_DNA"/>
</dbReference>
<dbReference type="AlphaFoldDB" id="A0A7K8A4M1"/>
<dbReference type="GO" id="GO:0003677">
    <property type="term" value="F:DNA binding"/>
    <property type="evidence" value="ECO:0007669"/>
    <property type="project" value="UniProtKB-KW"/>
</dbReference>
<feature type="domain" description="Integrase-type" evidence="13">
    <location>
        <begin position="374"/>
        <end position="415"/>
    </location>
</feature>
<evidence type="ECO:0000313" key="16">
    <source>
        <dbReference type="EMBL" id="NXA97650.1"/>
    </source>
</evidence>
<keyword evidence="2" id="KW-0808">Transferase</keyword>
<dbReference type="InterPro" id="IPR043502">
    <property type="entry name" value="DNA/RNA_pol_sf"/>
</dbReference>
<dbReference type="InterPro" id="IPR001584">
    <property type="entry name" value="Integrase_cat-core"/>
</dbReference>
<evidence type="ECO:0000259" key="14">
    <source>
        <dbReference type="PROSITE" id="PS50879"/>
    </source>
</evidence>
<evidence type="ECO:0000259" key="15">
    <source>
        <dbReference type="PROSITE" id="PS50994"/>
    </source>
</evidence>
<dbReference type="InterPro" id="IPR017856">
    <property type="entry name" value="Integrase-like_N"/>
</dbReference>
<evidence type="ECO:0000256" key="1">
    <source>
        <dbReference type="ARBA" id="ARBA00012493"/>
    </source>
</evidence>
<dbReference type="PROSITE" id="PS50994">
    <property type="entry name" value="INTEGRASE"/>
    <property type="match status" value="1"/>
</dbReference>
<evidence type="ECO:0000256" key="11">
    <source>
        <dbReference type="ARBA" id="ARBA00023268"/>
    </source>
</evidence>
<evidence type="ECO:0000256" key="12">
    <source>
        <dbReference type="PROSITE-ProRule" id="PRU00450"/>
    </source>
</evidence>
<dbReference type="InterPro" id="IPR010661">
    <property type="entry name" value="RVT_thumb"/>
</dbReference>
<dbReference type="PROSITE" id="PS50876">
    <property type="entry name" value="ZF_INTEGRASE"/>
    <property type="match status" value="1"/>
</dbReference>
<organism evidence="16 17">
    <name type="scientific">Melanocharis versteri</name>
    <name type="common">Fan-tailed berrypecker</name>
    <dbReference type="NCBI Taxonomy" id="254552"/>
    <lineage>
        <taxon>Eukaryota</taxon>
        <taxon>Metazoa</taxon>
        <taxon>Chordata</taxon>
        <taxon>Craniata</taxon>
        <taxon>Vertebrata</taxon>
        <taxon>Euteleostomi</taxon>
        <taxon>Archelosauria</taxon>
        <taxon>Archosauria</taxon>
        <taxon>Dinosauria</taxon>
        <taxon>Saurischia</taxon>
        <taxon>Theropoda</taxon>
        <taxon>Coelurosauria</taxon>
        <taxon>Aves</taxon>
        <taxon>Neognathae</taxon>
        <taxon>Neoaves</taxon>
        <taxon>Telluraves</taxon>
        <taxon>Australaves</taxon>
        <taxon>Passeriformes</taxon>
        <taxon>Passeroidea</taxon>
        <taxon>Melanocharitidae</taxon>
        <taxon>Melanocharis</taxon>
    </lineage>
</organism>
<keyword evidence="6" id="KW-0255">Endonuclease</keyword>
<dbReference type="SUPFAM" id="SSF56672">
    <property type="entry name" value="DNA/RNA polymerases"/>
    <property type="match status" value="1"/>
</dbReference>
<evidence type="ECO:0000256" key="2">
    <source>
        <dbReference type="ARBA" id="ARBA00022679"/>
    </source>
</evidence>
<keyword evidence="12" id="KW-0863">Zinc-finger</keyword>
<feature type="domain" description="RNase H type-1" evidence="14">
    <location>
        <begin position="227"/>
        <end position="365"/>
    </location>
</feature>
<evidence type="ECO:0000256" key="8">
    <source>
        <dbReference type="ARBA" id="ARBA00022833"/>
    </source>
</evidence>
<dbReference type="Proteomes" id="UP000538725">
    <property type="component" value="Unassembled WGS sequence"/>
</dbReference>
<dbReference type="SUPFAM" id="SSF46919">
    <property type="entry name" value="N-terminal Zn binding domain of HIV integrase"/>
    <property type="match status" value="1"/>
</dbReference>
<dbReference type="GO" id="GO:0004523">
    <property type="term" value="F:RNA-DNA hybrid ribonuclease activity"/>
    <property type="evidence" value="ECO:0007669"/>
    <property type="project" value="InterPro"/>
</dbReference>
<dbReference type="InterPro" id="IPR043128">
    <property type="entry name" value="Rev_trsase/Diguanyl_cyclase"/>
</dbReference>
<evidence type="ECO:0000256" key="10">
    <source>
        <dbReference type="ARBA" id="ARBA00023125"/>
    </source>
</evidence>
<keyword evidence="9" id="KW-0695">RNA-directed DNA polymerase</keyword>
<evidence type="ECO:0000313" key="17">
    <source>
        <dbReference type="Proteomes" id="UP000538725"/>
    </source>
</evidence>
<dbReference type="InterPro" id="IPR036397">
    <property type="entry name" value="RNaseH_sf"/>
</dbReference>
<keyword evidence="8" id="KW-0862">Zinc</keyword>
<keyword evidence="4" id="KW-0540">Nuclease</keyword>
<feature type="non-terminal residue" evidence="16">
    <location>
        <position position="1"/>
    </location>
</feature>
<gene>
    <name evidence="16" type="primary">Ervk11_3</name>
    <name evidence="16" type="ORF">MELVER_R02813</name>
</gene>
<keyword evidence="3" id="KW-0548">Nucleotidyltransferase</keyword>
<keyword evidence="17" id="KW-1185">Reference proteome</keyword>
<dbReference type="InterPro" id="IPR002156">
    <property type="entry name" value="RNaseH_domain"/>
</dbReference>
<dbReference type="GO" id="GO:0003964">
    <property type="term" value="F:RNA-directed DNA polymerase activity"/>
    <property type="evidence" value="ECO:0007669"/>
    <property type="project" value="UniProtKB-KW"/>
</dbReference>
<feature type="domain" description="Integrase catalytic" evidence="15">
    <location>
        <begin position="424"/>
        <end position="473"/>
    </location>
</feature>
<reference evidence="16 17" key="1">
    <citation type="submission" date="2019-09" db="EMBL/GenBank/DDBJ databases">
        <title>Bird 10,000 Genomes (B10K) Project - Family phase.</title>
        <authorList>
            <person name="Zhang G."/>
        </authorList>
    </citation>
    <scope>NUCLEOTIDE SEQUENCE [LARGE SCALE GENOMIC DNA]</scope>
    <source>
        <strain evidence="16">B10K-DU-029-37</strain>
        <tissue evidence="16">Liver</tissue>
    </source>
</reference>
<dbReference type="Gene3D" id="1.10.10.200">
    <property type="match status" value="1"/>
</dbReference>
<keyword evidence="5" id="KW-0479">Metal-binding</keyword>
<protein>
    <recommendedName>
        <fullName evidence="1">RNA-directed DNA polymerase</fullName>
        <ecNumber evidence="1">2.7.7.49</ecNumber>
    </recommendedName>
</protein>
<dbReference type="GO" id="GO:0035613">
    <property type="term" value="F:RNA stem-loop binding"/>
    <property type="evidence" value="ECO:0007669"/>
    <property type="project" value="TreeGrafter"/>
</dbReference>
<keyword evidence="11" id="KW-0511">Multifunctional enzyme</keyword>
<dbReference type="Pfam" id="PF06817">
    <property type="entry name" value="RVT_thumb"/>
    <property type="match status" value="1"/>
</dbReference>
<evidence type="ECO:0000256" key="3">
    <source>
        <dbReference type="ARBA" id="ARBA00022695"/>
    </source>
</evidence>
<dbReference type="EC" id="2.7.7.49" evidence="1"/>
<sequence>GFEIHPDKIQRECPFKYLRLKIEGRTVAPQPVVIRDNPRTLNDLQQLCRTINWIRPWLGISTEDLAPLFNLLRGEDGLSSPRHLTPEAREALGKVQEALSSCQAHRVNPELSFQLCILDGAFRDPLLLIEWVLLPHNPSKTITRPQELMAQLVRKARSRLRTLASCRFACIYLPLRSEKLEFLLQTSEALQYALDSFSGKLSLHYPSHKLFFERFKLAPKIVKSPKPLNALTVFTDGSGASHKSVMTWRDPLTSQWEEDVQVVEGSPQIAELAAVVRAFQRFSDQPLNIVSDSAYVTGVVDRAEHAQLKEVSNPNLYTLLSELIKLLSHREQPYYIMHVRSHTDLPGPICEGNRRADALAAPLVALVTTPSVPDTFQKAKLSHQLYHQNAPALVRMFQLTCDQARSIVATCPNCSKHQVPSLGMGVNPRGLQSCQLWQTDVTHVPEFGRLKFVHVSIDTFSGAVFASTHTGEK</sequence>
<evidence type="ECO:0000256" key="6">
    <source>
        <dbReference type="ARBA" id="ARBA00022759"/>
    </source>
</evidence>